<keyword evidence="2" id="KW-1003">Cell membrane</keyword>
<dbReference type="Pfam" id="PF22599">
    <property type="entry name" value="SecDF_P1_head"/>
    <property type="match status" value="1"/>
</dbReference>
<evidence type="ECO:0000259" key="9">
    <source>
        <dbReference type="Pfam" id="PF22599"/>
    </source>
</evidence>
<dbReference type="STRING" id="1173027.Mic7113_3254"/>
<dbReference type="EMBL" id="CP003630">
    <property type="protein sequence ID" value="AFZ18992.1"/>
    <property type="molecule type" value="Genomic_DNA"/>
</dbReference>
<protein>
    <recommendedName>
        <fullName evidence="12">Preprotein translocase subunit SecD</fullName>
    </recommendedName>
</protein>
<evidence type="ECO:0000256" key="2">
    <source>
        <dbReference type="ARBA" id="ARBA00022475"/>
    </source>
</evidence>
<dbReference type="HOGENOM" id="CLU_070007_0_0_3"/>
<reference evidence="10 11" key="1">
    <citation type="submission" date="2012-06" db="EMBL/GenBank/DDBJ databases">
        <title>Finished chromosome of genome of Microcoleus sp. PCC 7113.</title>
        <authorList>
            <consortium name="US DOE Joint Genome Institute"/>
            <person name="Gugger M."/>
            <person name="Coursin T."/>
            <person name="Rippka R."/>
            <person name="Tandeau De Marsac N."/>
            <person name="Huntemann M."/>
            <person name="Wei C.-L."/>
            <person name="Han J."/>
            <person name="Detter J.C."/>
            <person name="Han C."/>
            <person name="Tapia R."/>
            <person name="Chen A."/>
            <person name="Kyrpides N."/>
            <person name="Mavromatis K."/>
            <person name="Markowitz V."/>
            <person name="Szeto E."/>
            <person name="Ivanova N."/>
            <person name="Pagani I."/>
            <person name="Pati A."/>
            <person name="Goodwin L."/>
            <person name="Nordberg H.P."/>
            <person name="Cantor M.N."/>
            <person name="Hua S.X."/>
            <person name="Woyke T."/>
            <person name="Kerfeld C.A."/>
        </authorList>
    </citation>
    <scope>NUCLEOTIDE SEQUENCE [LARGE SCALE GENOMIC DNA]</scope>
    <source>
        <strain evidence="10 11">PCC 7113</strain>
    </source>
</reference>
<dbReference type="eggNOG" id="COG0342">
    <property type="taxonomic scope" value="Bacteria"/>
</dbReference>
<dbReference type="InterPro" id="IPR048631">
    <property type="entry name" value="SecD_1st"/>
</dbReference>
<evidence type="ECO:0008006" key="12">
    <source>
        <dbReference type="Google" id="ProtNLM"/>
    </source>
</evidence>
<dbReference type="PATRIC" id="fig|1173027.3.peg.3588"/>
<keyword evidence="11" id="KW-1185">Reference proteome</keyword>
<evidence type="ECO:0000259" key="8">
    <source>
        <dbReference type="Pfam" id="PF21760"/>
    </source>
</evidence>
<proteinExistence type="predicted"/>
<dbReference type="PANTHER" id="PTHR30081:SF1">
    <property type="entry name" value="PROTEIN TRANSLOCASE SUBUNIT SECD"/>
    <property type="match status" value="1"/>
</dbReference>
<organism evidence="10 11">
    <name type="scientific">Allocoleopsis franciscana PCC 7113</name>
    <dbReference type="NCBI Taxonomy" id="1173027"/>
    <lineage>
        <taxon>Bacteria</taxon>
        <taxon>Bacillati</taxon>
        <taxon>Cyanobacteriota</taxon>
        <taxon>Cyanophyceae</taxon>
        <taxon>Coleofasciculales</taxon>
        <taxon>Coleofasciculaceae</taxon>
        <taxon>Allocoleopsis</taxon>
        <taxon>Allocoleopsis franciscana</taxon>
    </lineage>
</organism>
<evidence type="ECO:0000313" key="10">
    <source>
        <dbReference type="EMBL" id="AFZ18992.1"/>
    </source>
</evidence>
<keyword evidence="1" id="KW-0813">Transport</keyword>
<evidence type="ECO:0000256" key="4">
    <source>
        <dbReference type="ARBA" id="ARBA00022927"/>
    </source>
</evidence>
<evidence type="ECO:0000256" key="1">
    <source>
        <dbReference type="ARBA" id="ARBA00022448"/>
    </source>
</evidence>
<dbReference type="AlphaFoldDB" id="K9WHJ2"/>
<keyword evidence="4" id="KW-0653">Protein transport</keyword>
<evidence type="ECO:0000256" key="3">
    <source>
        <dbReference type="ARBA" id="ARBA00022692"/>
    </source>
</evidence>
<sequence>MDKRYDSILLAMSNPKQQLSLTTVPVRLIGLPVTLVLFLTGCGLQKLVDQQVSDRARCPFNGMELTLQIQPPTGARGITPELNDAVKNILKQRISGLGIKGAAIQTINQEQLLIQLPDEKDAQQAERVLGSIGELDFRQQKSGTETQLPIELQVRERLLQKQDELRKTGDAKALAENQKALDRSQEAIANLFERTDLSGKNLKDSYSQPSSDSSRWEITLRFDDKGEEAFAQLTKDLAGTGRAIGVFLDNSLISSPVVGPEYAQTGILGGSAVISGNFTAQSAHELAIQLRSGALPAPLKVLSNLRVNKNRCP</sequence>
<evidence type="ECO:0000256" key="6">
    <source>
        <dbReference type="ARBA" id="ARBA00023010"/>
    </source>
</evidence>
<keyword evidence="3" id="KW-0812">Transmembrane</keyword>
<keyword evidence="5" id="KW-1133">Transmembrane helix</keyword>
<evidence type="ECO:0000256" key="5">
    <source>
        <dbReference type="ARBA" id="ARBA00022989"/>
    </source>
</evidence>
<dbReference type="InterPro" id="IPR022813">
    <property type="entry name" value="SecD/SecF_arch_bac"/>
</dbReference>
<dbReference type="GO" id="GO:0005886">
    <property type="term" value="C:plasma membrane"/>
    <property type="evidence" value="ECO:0007669"/>
    <property type="project" value="TreeGrafter"/>
</dbReference>
<dbReference type="RefSeq" id="WP_015183136.1">
    <property type="nucleotide sequence ID" value="NC_019738.1"/>
</dbReference>
<evidence type="ECO:0000256" key="7">
    <source>
        <dbReference type="ARBA" id="ARBA00023136"/>
    </source>
</evidence>
<dbReference type="InterPro" id="IPR054384">
    <property type="entry name" value="SecDF_P1_head"/>
</dbReference>
<dbReference type="Proteomes" id="UP000010471">
    <property type="component" value="Chromosome"/>
</dbReference>
<keyword evidence="7" id="KW-0472">Membrane</keyword>
<accession>K9WHJ2</accession>
<evidence type="ECO:0000313" key="11">
    <source>
        <dbReference type="Proteomes" id="UP000010471"/>
    </source>
</evidence>
<dbReference type="KEGG" id="mic:Mic7113_3254"/>
<dbReference type="GO" id="GO:0015031">
    <property type="term" value="P:protein transport"/>
    <property type="evidence" value="ECO:0007669"/>
    <property type="project" value="UniProtKB-KW"/>
</dbReference>
<feature type="domain" description="SecDF P1 head subdomain" evidence="9">
    <location>
        <begin position="189"/>
        <end position="297"/>
    </location>
</feature>
<dbReference type="Gene3D" id="3.30.1360.200">
    <property type="match status" value="1"/>
</dbReference>
<gene>
    <name evidence="10" type="ORF">Mic7113_3254</name>
</gene>
<dbReference type="Pfam" id="PF21760">
    <property type="entry name" value="SecD_1st"/>
    <property type="match status" value="1"/>
</dbReference>
<dbReference type="PANTHER" id="PTHR30081">
    <property type="entry name" value="PROTEIN-EXPORT MEMBRANE PROTEIN SEC"/>
    <property type="match status" value="1"/>
</dbReference>
<feature type="domain" description="Protein translocase subunit SecDF P1" evidence="8">
    <location>
        <begin position="85"/>
        <end position="141"/>
    </location>
</feature>
<name>K9WHJ2_9CYAN</name>
<dbReference type="Gene3D" id="3.30.70.3400">
    <property type="match status" value="1"/>
</dbReference>
<keyword evidence="6" id="KW-0811">Translocation</keyword>